<dbReference type="PATRIC" id="fig|796944.3.peg.1669"/>
<proteinExistence type="predicted"/>
<dbReference type="PANTHER" id="PTHR37826">
    <property type="entry name" value="FLOTILLIN BAND_7_5 DOMAIN PROTEIN"/>
    <property type="match status" value="1"/>
</dbReference>
<reference evidence="2 3" key="1">
    <citation type="submission" date="2011-08" db="EMBL/GenBank/DDBJ databases">
        <title>The Genome Sequence of Oribacterium sp. ACB7.</title>
        <authorList>
            <consortium name="The Broad Institute Genome Sequencing Platform"/>
            <person name="Earl A."/>
            <person name="Ward D."/>
            <person name="Feldgarden M."/>
            <person name="Gevers D."/>
            <person name="Sizova M."/>
            <person name="Hazen A."/>
            <person name="Epstein S."/>
            <person name="Young S.K."/>
            <person name="Zeng Q."/>
            <person name="Gargeya S."/>
            <person name="Fitzgerald M."/>
            <person name="Haas B."/>
            <person name="Abouelleil A."/>
            <person name="Alvarado L."/>
            <person name="Arachchi H.M."/>
            <person name="Berlin A."/>
            <person name="Brown A."/>
            <person name="Chapman S.B."/>
            <person name="Chen Z."/>
            <person name="Dunbar C."/>
            <person name="Freedman E."/>
            <person name="Gearin G."/>
            <person name="Gellesch M."/>
            <person name="Goldberg J."/>
            <person name="Griggs A."/>
            <person name="Gujja S."/>
            <person name="Heiman D."/>
            <person name="Howarth C."/>
            <person name="Larson L."/>
            <person name="Lui A."/>
            <person name="MacDonald P.J.P."/>
            <person name="Montmayeur A."/>
            <person name="Murphy C."/>
            <person name="Neiman D."/>
            <person name="Pearson M."/>
            <person name="Priest M."/>
            <person name="Roberts A."/>
            <person name="Saif S."/>
            <person name="Shea T."/>
            <person name="Shenoy N."/>
            <person name="Sisk P."/>
            <person name="Stolte C."/>
            <person name="Sykes S."/>
            <person name="Wortman J."/>
            <person name="Nusbaum C."/>
            <person name="Birren B."/>
        </authorList>
    </citation>
    <scope>NUCLEOTIDE SEQUENCE [LARGE SCALE GENOMIC DNA]</scope>
    <source>
        <strain evidence="2 3">ACB7</strain>
    </source>
</reference>
<evidence type="ECO:0000313" key="2">
    <source>
        <dbReference type="EMBL" id="EHL11604.1"/>
    </source>
</evidence>
<dbReference type="RefSeq" id="WP_009536758.1">
    <property type="nucleotide sequence ID" value="NZ_JH414504.1"/>
</dbReference>
<keyword evidence="3" id="KW-1185">Reference proteome</keyword>
<evidence type="ECO:0000259" key="1">
    <source>
        <dbReference type="Pfam" id="PF13421"/>
    </source>
</evidence>
<dbReference type="EMBL" id="AFZD01000017">
    <property type="protein sequence ID" value="EHL11604.1"/>
    <property type="molecule type" value="Genomic_DNA"/>
</dbReference>
<gene>
    <name evidence="2" type="ORF">HMPREF9624_00937</name>
</gene>
<accession>G9WVK3</accession>
<dbReference type="InterPro" id="IPR036013">
    <property type="entry name" value="Band_7/SPFH_dom_sf"/>
</dbReference>
<dbReference type="InterPro" id="IPR033880">
    <property type="entry name" value="SPFH_YdjI"/>
</dbReference>
<dbReference type="Proteomes" id="UP000003527">
    <property type="component" value="Unassembled WGS sequence"/>
</dbReference>
<comment type="caution">
    <text evidence="2">The sequence shown here is derived from an EMBL/GenBank/DDBJ whole genome shotgun (WGS) entry which is preliminary data.</text>
</comment>
<dbReference type="PANTHER" id="PTHR37826:SF2">
    <property type="entry name" value="ZINC-RIBBON DOMAIN-CONTAINING PROTEIN"/>
    <property type="match status" value="1"/>
</dbReference>
<feature type="domain" description="SPFH" evidence="1">
    <location>
        <begin position="22"/>
        <end position="229"/>
    </location>
</feature>
<sequence length="348" mass="38339">MAFINLVRFDGLKSRDWLIYKYPSEDLVLGTQLIVQEGQAAIFVKSGIVADVFYPGTYTLATENLPLLKGLINLPFGGRTPFSAEIYFVNTTVRLDIHWGTNDPIQLIDPKYYVKLRIRAFGQMGLRVLDAVRLFKELIGGMQQADIVKFDKIKEYYRGLLVIKAKSAIAETIINNGISALEISAKLEEISLKVENQIAPEFEKYGFTVINFFVQSINFPDEDFEKINKILEDKAAFEIMGEGRYVTKRSFDVYEGAANNKSGVAGAFAAGGIGLGAALNMGAAMGQTVGNPIRREETKTCVSCGAQIPIKSKFCPECGFNNSEIICSCGNKLAPGTKFCPECGKKVE</sequence>
<organism evidence="2 3">
    <name type="scientific">Oribacterium asaccharolyticum ACB7</name>
    <dbReference type="NCBI Taxonomy" id="796944"/>
    <lineage>
        <taxon>Bacteria</taxon>
        <taxon>Bacillati</taxon>
        <taxon>Bacillota</taxon>
        <taxon>Clostridia</taxon>
        <taxon>Lachnospirales</taxon>
        <taxon>Lachnospiraceae</taxon>
        <taxon>Oribacterium</taxon>
    </lineage>
</organism>
<name>G9WVK3_9FIRM</name>
<dbReference type="Pfam" id="PF13421">
    <property type="entry name" value="Band_7_1"/>
    <property type="match status" value="1"/>
</dbReference>
<dbReference type="HOGENOM" id="CLU_037108_1_0_9"/>
<dbReference type="SUPFAM" id="SSF117892">
    <property type="entry name" value="Band 7/SPFH domain"/>
    <property type="match status" value="1"/>
</dbReference>
<dbReference type="AlphaFoldDB" id="G9WVK3"/>
<protein>
    <recommendedName>
        <fullName evidence="1">SPFH domain-containing protein</fullName>
    </recommendedName>
</protein>
<dbReference type="CDD" id="cd03408">
    <property type="entry name" value="SPFH_like_u1"/>
    <property type="match status" value="1"/>
</dbReference>
<evidence type="ECO:0000313" key="3">
    <source>
        <dbReference type="Proteomes" id="UP000003527"/>
    </source>
</evidence>